<dbReference type="InterPro" id="IPR039248">
    <property type="entry name" value="Ptase_RsbX"/>
</dbReference>
<evidence type="ECO:0000259" key="1">
    <source>
        <dbReference type="SMART" id="SM00331"/>
    </source>
</evidence>
<evidence type="ECO:0000313" key="3">
    <source>
        <dbReference type="Proteomes" id="UP000214975"/>
    </source>
</evidence>
<dbReference type="InterPro" id="IPR001932">
    <property type="entry name" value="PPM-type_phosphatase-like_dom"/>
</dbReference>
<dbReference type="Pfam" id="PF07228">
    <property type="entry name" value="SpoIIE"/>
    <property type="match status" value="1"/>
</dbReference>
<reference evidence="2 3" key="1">
    <citation type="submission" date="2016-08" db="EMBL/GenBank/DDBJ databases">
        <title>A novel genetic cassette of butanologenic Thermoanaerobacterium thermosaccharolyticum that directly convert cellulose to butanol.</title>
        <authorList>
            <person name="Li T."/>
            <person name="He J."/>
        </authorList>
    </citation>
    <scope>NUCLEOTIDE SEQUENCE [LARGE SCALE GENOMIC DNA]</scope>
    <source>
        <strain evidence="2 3">TG57</strain>
    </source>
</reference>
<accession>A0A223I1W6</accession>
<dbReference type="EMBL" id="CP016893">
    <property type="protein sequence ID" value="AST58708.1"/>
    <property type="molecule type" value="Genomic_DNA"/>
</dbReference>
<sequence>MSHYIDIAHASLNKYGEELCGDSVQIIRKKDYLMAVMADGLGSGVKANILSTLTTRIVSKMLDMGSELSDVVDTVAHTLPICKERNIAYSTFTVVSINADNVHVVEYDNPSIFYFKNGVYKKIDRKCVEIGDKKIYESSFKLDLNDALIIVSDGVIHAGVGGILNLGWQWENVQQYLEKTLEVYNDASDICYQLITTCNNLYKNKPGDDTTVIVIKVNESKKVTVMVGPPILKNMDEWVVRKLMKNEGLKVVCGGTAAKIVGRVLNKKVITTTDYIDPDIPPPAFIDGIDLVTEGVLTLRKTVEIFKEYIENSNSNILRYSKKDAATRLFKILNYATDVNFLVGQAVNSAHQNPDFPADLRIKVKIVEELINLLEKLNKNVEVNYF</sequence>
<proteinExistence type="predicted"/>
<feature type="domain" description="PPM-type phosphatase" evidence="1">
    <location>
        <begin position="2"/>
        <end position="217"/>
    </location>
</feature>
<name>A0A223I1W6_THETR</name>
<protein>
    <submittedName>
        <fullName evidence="2">Stage II sporulation protein E</fullName>
    </submittedName>
</protein>
<dbReference type="Proteomes" id="UP000214975">
    <property type="component" value="Chromosome"/>
</dbReference>
<dbReference type="SMART" id="SM00331">
    <property type="entry name" value="PP2C_SIG"/>
    <property type="match status" value="1"/>
</dbReference>
<dbReference type="RefSeq" id="WP_015311928.1">
    <property type="nucleotide sequence ID" value="NZ_CP016893.1"/>
</dbReference>
<dbReference type="AlphaFoldDB" id="A0A223I1W6"/>
<gene>
    <name evidence="2" type="ORF">Thert_02903</name>
</gene>
<organism evidence="2 3">
    <name type="scientific">Thermoanaerobacterium thermosaccharolyticum</name>
    <name type="common">Clostridium thermosaccharolyticum</name>
    <dbReference type="NCBI Taxonomy" id="1517"/>
    <lineage>
        <taxon>Bacteria</taxon>
        <taxon>Bacillati</taxon>
        <taxon>Bacillota</taxon>
        <taxon>Clostridia</taxon>
        <taxon>Thermoanaerobacterales</taxon>
        <taxon>Thermoanaerobacteraceae</taxon>
        <taxon>Thermoanaerobacterium</taxon>
    </lineage>
</organism>
<evidence type="ECO:0000313" key="2">
    <source>
        <dbReference type="EMBL" id="AST58708.1"/>
    </source>
</evidence>
<dbReference type="Gene3D" id="3.60.40.10">
    <property type="entry name" value="PPM-type phosphatase domain"/>
    <property type="match status" value="1"/>
</dbReference>
<dbReference type="SUPFAM" id="SSF81606">
    <property type="entry name" value="PP2C-like"/>
    <property type="match status" value="1"/>
</dbReference>
<dbReference type="PANTHER" id="PTHR35801:SF1">
    <property type="entry name" value="PHOSPHOSERINE PHOSPHATASE RSBX"/>
    <property type="match status" value="1"/>
</dbReference>
<dbReference type="PANTHER" id="PTHR35801">
    <property type="entry name" value="PHOSPHOSERINE PHOSPHATASE RSBX"/>
    <property type="match status" value="1"/>
</dbReference>
<dbReference type="InterPro" id="IPR036457">
    <property type="entry name" value="PPM-type-like_dom_sf"/>
</dbReference>